<dbReference type="EMBL" id="MT142229">
    <property type="protein sequence ID" value="QJA76511.1"/>
    <property type="molecule type" value="Genomic_DNA"/>
</dbReference>
<gene>
    <name evidence="1" type="ORF">MM415A01495_0006</name>
    <name evidence="2" type="ORF">MM415B02098_0002</name>
</gene>
<evidence type="ECO:0000313" key="1">
    <source>
        <dbReference type="EMBL" id="QJA76511.1"/>
    </source>
</evidence>
<dbReference type="AlphaFoldDB" id="A0A6M3KVZ6"/>
<reference evidence="2" key="1">
    <citation type="submission" date="2020-03" db="EMBL/GenBank/DDBJ databases">
        <title>The deep terrestrial virosphere.</title>
        <authorList>
            <person name="Holmfeldt K."/>
            <person name="Nilsson E."/>
            <person name="Simone D."/>
            <person name="Lopez-Fernandez M."/>
            <person name="Wu X."/>
            <person name="de Brujin I."/>
            <person name="Lundin D."/>
            <person name="Andersson A."/>
            <person name="Bertilsson S."/>
            <person name="Dopson M."/>
        </authorList>
    </citation>
    <scope>NUCLEOTIDE SEQUENCE</scope>
    <source>
        <strain evidence="1">MM415A01495</strain>
        <strain evidence="2">MM415B02098</strain>
    </source>
</reference>
<proteinExistence type="predicted"/>
<dbReference type="EMBL" id="MT142628">
    <property type="protein sequence ID" value="QJA86297.1"/>
    <property type="molecule type" value="Genomic_DNA"/>
</dbReference>
<name>A0A6M3KVZ6_9ZZZZ</name>
<accession>A0A6M3KVZ6</accession>
<organism evidence="2">
    <name type="scientific">viral metagenome</name>
    <dbReference type="NCBI Taxonomy" id="1070528"/>
    <lineage>
        <taxon>unclassified sequences</taxon>
        <taxon>metagenomes</taxon>
        <taxon>organismal metagenomes</taxon>
    </lineage>
</organism>
<protein>
    <submittedName>
        <fullName evidence="2">Uncharacterized protein</fullName>
    </submittedName>
</protein>
<evidence type="ECO:0000313" key="2">
    <source>
        <dbReference type="EMBL" id="QJA86297.1"/>
    </source>
</evidence>
<sequence>MSREYGRVKDYVVDSTKGGSLINPLNYKGDVLVQVWMDSRVLATLCRWLDNAGFYSRFMSQVVRRPLEVLAESMVEKGEVQIVDDTAEARSILERRFGVDLNRGGRGTKNVAHNVALSVRRAELDSRLQRVKRIDDVEKPRRETSELAQRVVDKYKELFPDGE</sequence>